<sequence length="655" mass="74039">MSEWLTTVEFAALVGIRRQVAHRALRRRRWRKNPLEVRKVNGRRGGNAGEQYQVNSTSLPLEYQHRLKVSQILVENHSKSITGRTAEHTWWLDYLRPALQHPVKSTARTDALAELADNPTRNWEGTAVSYSLRTLQRHAARFDEDMKVGRHGRSDRGKKRVVISRRWDKLVPFDASTKAKIAEDLKQEIRGLLKGGMSWGHTLQEAEKFLIDATRAWGFPPGDPNVMERACSIPTDLVSAELHFRNVHRFKRDHKAYDDRRPRIRRTVACLQPMELVVGDVHPVDIHLTRPDGTVATARLIGFLDWATQRLWIGLIFFEKRGGVQNRDVIEVFAAMIEAWGMPQSLYVDNGKEFSFAAFLDDAMLLTVPGFHGPSRSTHVINALPYNASAKPIERLFGDLETRYFSTARGHIGGNRMSKKQEAIGRTVAPFGTFEDVVPAIEGFVRTYNHTAQGKKSALKGLSPEATFRKHLEAGWTPTAMSRDEVRAACARTEERSVVQGAISVGGRHWTCPELQAYQYEKIWVRVPAYHTPAELLLLDRYGERVGIASPDVEFHPLDKRGAKASAERAKVHRQAVRDLDRSAPDIDVAARLIARGEAQLDTVPNEPVGIVSHDPAKRPARIVMPKRASTSEERRREQDERIAVQMDLAKRIVG</sequence>
<dbReference type="Proteomes" id="UP001060070">
    <property type="component" value="Plasmid unnamed"/>
</dbReference>
<organism evidence="2 3">
    <name type="scientific">Mesorhizobium ciceri</name>
    <dbReference type="NCBI Taxonomy" id="39645"/>
    <lineage>
        <taxon>Bacteria</taxon>
        <taxon>Pseudomonadati</taxon>
        <taxon>Pseudomonadota</taxon>
        <taxon>Alphaproteobacteria</taxon>
        <taxon>Hyphomicrobiales</taxon>
        <taxon>Phyllobacteriaceae</taxon>
        <taxon>Mesorhizobium</taxon>
    </lineage>
</organism>
<reference evidence="2 3" key="1">
    <citation type="journal article" date="2022" name="Microbiol. Resour. Announc.">
        <title>Complete Genome Sequence of Mesorhizobium ciceri Strain R30, a Rhizobium Used as a Commercial Inoculant for Chickpea in Argentina.</title>
        <authorList>
            <person name="Foresto E."/>
            <person name="Revale S."/>
            <person name="Primo E."/>
            <person name="Nievas F."/>
            <person name="Carezzano E."/>
            <person name="Puente M."/>
            <person name="Alzari P."/>
            <person name="Mart M."/>
            <person name="Ben-Assaya M."/>
            <person name="Mornico D."/>
            <person name="Santoro M."/>
            <person name="Mart F."/>
            <person name="Giordano W."/>
            <person name="Bogino P."/>
        </authorList>
    </citation>
    <scope>NUCLEOTIDE SEQUENCE [LARGE SCALE GENOMIC DNA]</scope>
    <source>
        <strain evidence="2 3">R30</strain>
    </source>
</reference>
<name>A0AB38TLD8_9HYPH</name>
<dbReference type="RefSeq" id="WP_127219040.1">
    <property type="nucleotide sequence ID" value="NZ_CP088148.1"/>
</dbReference>
<dbReference type="AlphaFoldDB" id="A0AB38TLD8"/>
<gene>
    <name evidence="2" type="ORF">LRP29_31395</name>
</gene>
<keyword evidence="3" id="KW-1185">Reference proteome</keyword>
<accession>A0AB38TLD8</accession>
<feature type="domain" description="Integrase catalytic" evidence="1">
    <location>
        <begin position="269"/>
        <end position="472"/>
    </location>
</feature>
<geneLocation type="plasmid" evidence="2 3">
    <name>unnamed</name>
</geneLocation>
<evidence type="ECO:0000313" key="3">
    <source>
        <dbReference type="Proteomes" id="UP001060070"/>
    </source>
</evidence>
<proteinExistence type="predicted"/>
<dbReference type="InterPro" id="IPR001584">
    <property type="entry name" value="Integrase_cat-core"/>
</dbReference>
<evidence type="ECO:0000313" key="2">
    <source>
        <dbReference type="EMBL" id="UTU55227.1"/>
    </source>
</evidence>
<dbReference type="EMBL" id="CP088148">
    <property type="protein sequence ID" value="UTU55227.1"/>
    <property type="molecule type" value="Genomic_DNA"/>
</dbReference>
<dbReference type="InterPro" id="IPR012337">
    <property type="entry name" value="RNaseH-like_sf"/>
</dbReference>
<dbReference type="GO" id="GO:0015074">
    <property type="term" value="P:DNA integration"/>
    <property type="evidence" value="ECO:0007669"/>
    <property type="project" value="InterPro"/>
</dbReference>
<dbReference type="InterPro" id="IPR036397">
    <property type="entry name" value="RNaseH_sf"/>
</dbReference>
<dbReference type="PROSITE" id="PS50994">
    <property type="entry name" value="INTEGRASE"/>
    <property type="match status" value="1"/>
</dbReference>
<dbReference type="GO" id="GO:0003676">
    <property type="term" value="F:nucleic acid binding"/>
    <property type="evidence" value="ECO:0007669"/>
    <property type="project" value="InterPro"/>
</dbReference>
<protein>
    <recommendedName>
        <fullName evidence="1">Integrase catalytic domain-containing protein</fullName>
    </recommendedName>
</protein>
<evidence type="ECO:0000259" key="1">
    <source>
        <dbReference type="PROSITE" id="PS50994"/>
    </source>
</evidence>
<dbReference type="Gene3D" id="3.30.420.10">
    <property type="entry name" value="Ribonuclease H-like superfamily/Ribonuclease H"/>
    <property type="match status" value="1"/>
</dbReference>
<keyword evidence="2" id="KW-0614">Plasmid</keyword>
<dbReference type="SUPFAM" id="SSF53098">
    <property type="entry name" value="Ribonuclease H-like"/>
    <property type="match status" value="1"/>
</dbReference>